<dbReference type="PANTHER" id="PTHR46512">
    <property type="entry name" value="PEPTIDYLPROLYL ISOMERASE"/>
    <property type="match status" value="1"/>
</dbReference>
<dbReference type="EMBL" id="JAWDGP010000384">
    <property type="protein sequence ID" value="KAK3801022.1"/>
    <property type="molecule type" value="Genomic_DNA"/>
</dbReference>
<dbReference type="PANTHER" id="PTHR46512:SF9">
    <property type="entry name" value="PEPTIDYLPROLYL ISOMERASE"/>
    <property type="match status" value="1"/>
</dbReference>
<sequence length="186" mass="20567">MDHTSEGKLTDEDKLTKIREFKEKGNGAHKDGNYKKAARSYYTAILYIKGLSTNCPDMADLTGLSGQSAAPTAATKLSPEMMEESKKLTCDCYNNLAACMLKEAEPKYERIIEHCDKALAVSPSNGKALFRKGISLYSLGQLSEALDVLKEAPQGPEVRRYTQLCKAGLKQQDRELADLFKGMFKS</sequence>
<evidence type="ECO:0000256" key="1">
    <source>
        <dbReference type="ARBA" id="ARBA00029569"/>
    </source>
</evidence>
<dbReference type="InterPro" id="IPR050754">
    <property type="entry name" value="FKBP4/5/8-like"/>
</dbReference>
<gene>
    <name evidence="2" type="ORF">RRG08_001266</name>
</gene>
<dbReference type="Gene3D" id="1.25.40.10">
    <property type="entry name" value="Tetratricopeptide repeat domain"/>
    <property type="match status" value="1"/>
</dbReference>
<dbReference type="SUPFAM" id="SSF48452">
    <property type="entry name" value="TPR-like"/>
    <property type="match status" value="1"/>
</dbReference>
<protein>
    <recommendedName>
        <fullName evidence="1">Rotamase</fullName>
    </recommendedName>
</protein>
<name>A0AAE1B7I1_9GAST</name>
<dbReference type="InterPro" id="IPR011990">
    <property type="entry name" value="TPR-like_helical_dom_sf"/>
</dbReference>
<keyword evidence="3" id="KW-1185">Reference proteome</keyword>
<organism evidence="2 3">
    <name type="scientific">Elysia crispata</name>
    <name type="common">lettuce slug</name>
    <dbReference type="NCBI Taxonomy" id="231223"/>
    <lineage>
        <taxon>Eukaryota</taxon>
        <taxon>Metazoa</taxon>
        <taxon>Spiralia</taxon>
        <taxon>Lophotrochozoa</taxon>
        <taxon>Mollusca</taxon>
        <taxon>Gastropoda</taxon>
        <taxon>Heterobranchia</taxon>
        <taxon>Euthyneura</taxon>
        <taxon>Panpulmonata</taxon>
        <taxon>Sacoglossa</taxon>
        <taxon>Placobranchoidea</taxon>
        <taxon>Plakobranchidae</taxon>
        <taxon>Elysia</taxon>
    </lineage>
</organism>
<dbReference type="Proteomes" id="UP001283361">
    <property type="component" value="Unassembled WGS sequence"/>
</dbReference>
<evidence type="ECO:0000313" key="2">
    <source>
        <dbReference type="EMBL" id="KAK3801022.1"/>
    </source>
</evidence>
<dbReference type="AlphaFoldDB" id="A0AAE1B7I1"/>
<reference evidence="2" key="1">
    <citation type="journal article" date="2023" name="G3 (Bethesda)">
        <title>A reference genome for the long-term kleptoplast-retaining sea slug Elysia crispata morphotype clarki.</title>
        <authorList>
            <person name="Eastman K.E."/>
            <person name="Pendleton A.L."/>
            <person name="Shaikh M.A."/>
            <person name="Suttiyut T."/>
            <person name="Ogas R."/>
            <person name="Tomko P."/>
            <person name="Gavelis G."/>
            <person name="Widhalm J.R."/>
            <person name="Wisecaver J.H."/>
        </authorList>
    </citation>
    <scope>NUCLEOTIDE SEQUENCE</scope>
    <source>
        <strain evidence="2">ECLA1</strain>
    </source>
</reference>
<accession>A0AAE1B7I1</accession>
<comment type="caution">
    <text evidence="2">The sequence shown here is derived from an EMBL/GenBank/DDBJ whole genome shotgun (WGS) entry which is preliminary data.</text>
</comment>
<proteinExistence type="predicted"/>
<evidence type="ECO:0000313" key="3">
    <source>
        <dbReference type="Proteomes" id="UP001283361"/>
    </source>
</evidence>